<evidence type="ECO:0000313" key="2">
    <source>
        <dbReference type="EMBL" id="MCK8786424.1"/>
    </source>
</evidence>
<comment type="caution">
    <text evidence="2">The sequence shown here is derived from an EMBL/GenBank/DDBJ whole genome shotgun (WGS) entry which is preliminary data.</text>
</comment>
<dbReference type="EMBL" id="JALPRX010000083">
    <property type="protein sequence ID" value="MCK8786424.1"/>
    <property type="molecule type" value="Genomic_DNA"/>
</dbReference>
<gene>
    <name evidence="2" type="ORF">M0638_18775</name>
</gene>
<dbReference type="GO" id="GO:0016746">
    <property type="term" value="F:acyltransferase activity"/>
    <property type="evidence" value="ECO:0007669"/>
    <property type="project" value="UniProtKB-KW"/>
</dbReference>
<dbReference type="Pfam" id="PF04028">
    <property type="entry name" value="DUF374"/>
    <property type="match status" value="1"/>
</dbReference>
<keyword evidence="2" id="KW-0808">Transferase</keyword>
<name>A0A9X1Y960_9PROT</name>
<organism evidence="2 3">
    <name type="scientific">Roseomonas acroporae</name>
    <dbReference type="NCBI Taxonomy" id="2937791"/>
    <lineage>
        <taxon>Bacteria</taxon>
        <taxon>Pseudomonadati</taxon>
        <taxon>Pseudomonadota</taxon>
        <taxon>Alphaproteobacteria</taxon>
        <taxon>Acetobacterales</taxon>
        <taxon>Roseomonadaceae</taxon>
        <taxon>Roseomonas</taxon>
    </lineage>
</organism>
<dbReference type="InterPro" id="IPR007172">
    <property type="entry name" value="DUF374"/>
</dbReference>
<dbReference type="CDD" id="cd07983">
    <property type="entry name" value="LPLAT_DUF374-like"/>
    <property type="match status" value="1"/>
</dbReference>
<reference evidence="2" key="1">
    <citation type="submission" date="2022-04" db="EMBL/GenBank/DDBJ databases">
        <title>Roseomonas acroporae sp. nov., isolated from coral Acropora digitifera.</title>
        <authorList>
            <person name="Sun H."/>
        </authorList>
    </citation>
    <scope>NUCLEOTIDE SEQUENCE</scope>
    <source>
        <strain evidence="2">NAR14</strain>
    </source>
</reference>
<feature type="domain" description="DUF374" evidence="1">
    <location>
        <begin position="82"/>
        <end position="146"/>
    </location>
</feature>
<evidence type="ECO:0000259" key="1">
    <source>
        <dbReference type="Pfam" id="PF04028"/>
    </source>
</evidence>
<sequence>MLKRLLRHPTTQAALARTLGSYLAFVYRTTRWTLEGGEHIRPFMAEGRPIIAAFWHESLPMMPLVWRFGRQTAPQGPAARGERQAHVLVSRHRDGRLIGDIVSRFDLVMVHASSSRGGTTALRVLARLLAKGDAVAITPDGPRGPRRQAAPGVAQLAAFTGVPVLPCAGASTRLRRLGSWDRMALPLPFGRGVIHLGPPIAVPRDGAATALPAIVAGLNAACDAAEAWAAARGGAPVEVPA</sequence>
<protein>
    <submittedName>
        <fullName evidence="2">Lysophospholipid acyltransferase family protein</fullName>
    </submittedName>
</protein>
<keyword evidence="3" id="KW-1185">Reference proteome</keyword>
<dbReference type="AlphaFoldDB" id="A0A9X1Y960"/>
<evidence type="ECO:0000313" key="3">
    <source>
        <dbReference type="Proteomes" id="UP001139516"/>
    </source>
</evidence>
<accession>A0A9X1Y960</accession>
<keyword evidence="2" id="KW-0012">Acyltransferase</keyword>
<dbReference type="RefSeq" id="WP_248668540.1">
    <property type="nucleotide sequence ID" value="NZ_JALPRX010000083.1"/>
</dbReference>
<proteinExistence type="predicted"/>
<dbReference type="Proteomes" id="UP001139516">
    <property type="component" value="Unassembled WGS sequence"/>
</dbReference>